<proteinExistence type="predicted"/>
<dbReference type="Pfam" id="PF01323">
    <property type="entry name" value="DSBA"/>
    <property type="match status" value="1"/>
</dbReference>
<name>A0A6H9YMQ5_9ACTN</name>
<dbReference type="OrthoDB" id="9799122at2"/>
<dbReference type="AlphaFoldDB" id="A0A6H9YMQ5"/>
<evidence type="ECO:0000313" key="3">
    <source>
        <dbReference type="Proteomes" id="UP000468735"/>
    </source>
</evidence>
<dbReference type="Gene3D" id="3.40.30.10">
    <property type="entry name" value="Glutaredoxin"/>
    <property type="match status" value="1"/>
</dbReference>
<dbReference type="CDD" id="cd03024">
    <property type="entry name" value="DsbA_FrnE"/>
    <property type="match status" value="1"/>
</dbReference>
<comment type="caution">
    <text evidence="2">The sequence shown here is derived from an EMBL/GenBank/DDBJ whole genome shotgun (WGS) entry which is preliminary data.</text>
</comment>
<dbReference type="SUPFAM" id="SSF52833">
    <property type="entry name" value="Thioredoxin-like"/>
    <property type="match status" value="1"/>
</dbReference>
<reference evidence="2 3" key="1">
    <citation type="submission" date="2019-09" db="EMBL/GenBank/DDBJ databases">
        <title>Actinomadura physcomitrii sp. nov., a novel actinomycete isolated from moss [Physcomitrium sphaericum (Ludw) Fuernr].</title>
        <authorList>
            <person name="Zhuang X."/>
            <person name="Liu C."/>
        </authorList>
    </citation>
    <scope>NUCLEOTIDE SEQUENCE [LARGE SCALE GENOMIC DNA]</scope>
    <source>
        <strain evidence="2 3">HMC1</strain>
    </source>
</reference>
<protein>
    <submittedName>
        <fullName evidence="2">DsbA family oxidoreductase</fullName>
    </submittedName>
</protein>
<gene>
    <name evidence="2" type="ORF">F8566_17660</name>
</gene>
<dbReference type="PANTHER" id="PTHR13887:SF41">
    <property type="entry name" value="THIOREDOXIN SUPERFAMILY PROTEIN"/>
    <property type="match status" value="1"/>
</dbReference>
<dbReference type="Proteomes" id="UP000468735">
    <property type="component" value="Unassembled WGS sequence"/>
</dbReference>
<organism evidence="2 3">
    <name type="scientific">Actinomadura rudentiformis</name>
    <dbReference type="NCBI Taxonomy" id="359158"/>
    <lineage>
        <taxon>Bacteria</taxon>
        <taxon>Bacillati</taxon>
        <taxon>Actinomycetota</taxon>
        <taxon>Actinomycetes</taxon>
        <taxon>Streptosporangiales</taxon>
        <taxon>Thermomonosporaceae</taxon>
        <taxon>Actinomadura</taxon>
    </lineage>
</organism>
<dbReference type="InterPro" id="IPR001853">
    <property type="entry name" value="DSBA-like_thioredoxin_dom"/>
</dbReference>
<evidence type="ECO:0000259" key="1">
    <source>
        <dbReference type="Pfam" id="PF01323"/>
    </source>
</evidence>
<dbReference type="GO" id="GO:0016491">
    <property type="term" value="F:oxidoreductase activity"/>
    <property type="evidence" value="ECO:0007669"/>
    <property type="project" value="InterPro"/>
</dbReference>
<sequence>MTVEVWTDINCPFCYVGEGRLEQALEAFPHREDVEVVYRSFELNPEAPKDVTRPVVEAVAEKYGATVEQIEANEDRIGAMAGELGLGYRTRGRDSGNSFDLHRLTHYAKEQGKQRELFNRLYKANFAEERSVFADQEFVVDAAAEVGLDPAEVRKVLDDPTSYAAEVRADEREATELGARGVPFFVLDRKYGISGAQPTEVFSQALNQAWSERPRRSLITVEGAEGADACGPEGC</sequence>
<dbReference type="PANTHER" id="PTHR13887">
    <property type="entry name" value="GLUTATHIONE S-TRANSFERASE KAPPA"/>
    <property type="match status" value="1"/>
</dbReference>
<evidence type="ECO:0000313" key="2">
    <source>
        <dbReference type="EMBL" id="KAB2348052.1"/>
    </source>
</evidence>
<dbReference type="InterPro" id="IPR036249">
    <property type="entry name" value="Thioredoxin-like_sf"/>
</dbReference>
<dbReference type="EMBL" id="WBMT01000008">
    <property type="protein sequence ID" value="KAB2348052.1"/>
    <property type="molecule type" value="Genomic_DNA"/>
</dbReference>
<accession>A0A6H9YMQ5</accession>
<feature type="domain" description="DSBA-like thioredoxin" evidence="1">
    <location>
        <begin position="2"/>
        <end position="206"/>
    </location>
</feature>
<keyword evidence="3" id="KW-1185">Reference proteome</keyword>